<name>A0A818N2U5_9BILA</name>
<gene>
    <name evidence="4" type="ORF">FNK824_LOCUS3351</name>
    <name evidence="3" type="ORF">SEV965_LOCUS14902</name>
</gene>
<dbReference type="InterPro" id="IPR005097">
    <property type="entry name" value="Sacchrp_dh_NADP-bd"/>
</dbReference>
<reference evidence="4" key="1">
    <citation type="submission" date="2021-02" db="EMBL/GenBank/DDBJ databases">
        <authorList>
            <person name="Nowell W R."/>
        </authorList>
    </citation>
    <scope>NUCLEOTIDE SEQUENCE</scope>
</reference>
<protein>
    <recommendedName>
        <fullName evidence="2">Saccharopine dehydrogenase NADP binding domain-containing protein</fullName>
    </recommendedName>
</protein>
<dbReference type="Proteomes" id="UP000663874">
    <property type="component" value="Unassembled WGS sequence"/>
</dbReference>
<dbReference type="EMBL" id="CAJNOU010000761">
    <property type="protein sequence ID" value="CAF1082026.1"/>
    <property type="molecule type" value="Genomic_DNA"/>
</dbReference>
<comment type="similarity">
    <text evidence="1">Belongs to the saccharopine dehydrogenase family.</text>
</comment>
<dbReference type="GO" id="GO:0005811">
    <property type="term" value="C:lipid droplet"/>
    <property type="evidence" value="ECO:0007669"/>
    <property type="project" value="TreeGrafter"/>
</dbReference>
<comment type="caution">
    <text evidence="4">The sequence shown here is derived from an EMBL/GenBank/DDBJ whole genome shotgun (WGS) entry which is preliminary data.</text>
</comment>
<sequence>MSSGFKVEIIKEGNIWCQILFVWVKLIVIWFEMLDQKSKSDQHIFVHYTEIIFYSRFCNSSYILMSKRLDILIFGATGYTGQYVIEEMARKANQFGFKWGIAGRTASRLKQVLQEASNVTGIENLTSNVDTIVANVTNSQSLIDMCAHTKVLINCVGPYRLYGEPVVEACIQSRTHYIDICGEPQFLETIQLRYDSQAQEREIAIVGSCGFDSLIADLGAETIRQQCEQNNLEIALIESYITLNFPKSTRGLMHYATWESAVYGISHANELKPLRRKLFQQKLPYPNYKIEKKSLRKTTIRGKSYWAVPFPGSDKSVVQRTQYFNYTKLNKKPIHFQPYFQMPSFMSAVKLVFFGCLFSLFTKFKLGIQCLLKFPRLFSAGIVTREGATRADCEQASFKMTFITHTENDQKLIHELTGPDPGYITTSILTIGCAIMLLKENDRLPFKGGVFTPAVAFGRTSLMNYLDKEGISLTQKIQTQQILRQYTIKKDFFGGFKAGEYSIYDQSGNILLFRFESRYGFTQTAQLYAYPGKQMVASIRNNWSPWLYDAEIQVFDIIFNQWIPGRITQAFPNYSFRYIIQYANRHLIMEHNIFSLTTEIRNEQPPNYILARMRLRLSSIILPNKYDLQVYTNELPDVIYFLALAAYDYNNGRRIRSGQNGK</sequence>
<dbReference type="GO" id="GO:0005739">
    <property type="term" value="C:mitochondrion"/>
    <property type="evidence" value="ECO:0007669"/>
    <property type="project" value="TreeGrafter"/>
</dbReference>
<dbReference type="Pfam" id="PF03435">
    <property type="entry name" value="Sacchrp_dh_NADP"/>
    <property type="match status" value="1"/>
</dbReference>
<dbReference type="FunFam" id="3.40.50.720:FF:000178">
    <property type="entry name" value="Saccharopine dehydrogenase-like oxidoreductase"/>
    <property type="match status" value="1"/>
</dbReference>
<feature type="domain" description="Saccharopine dehydrogenase NADP binding" evidence="2">
    <location>
        <begin position="71"/>
        <end position="205"/>
    </location>
</feature>
<evidence type="ECO:0000256" key="1">
    <source>
        <dbReference type="ARBA" id="ARBA00038048"/>
    </source>
</evidence>
<organism evidence="4 5">
    <name type="scientific">Rotaria sordida</name>
    <dbReference type="NCBI Taxonomy" id="392033"/>
    <lineage>
        <taxon>Eukaryota</taxon>
        <taxon>Metazoa</taxon>
        <taxon>Spiralia</taxon>
        <taxon>Gnathifera</taxon>
        <taxon>Rotifera</taxon>
        <taxon>Eurotatoria</taxon>
        <taxon>Bdelloidea</taxon>
        <taxon>Philodinida</taxon>
        <taxon>Philodinidae</taxon>
        <taxon>Rotaria</taxon>
    </lineage>
</organism>
<dbReference type="PANTHER" id="PTHR12286">
    <property type="entry name" value="SACCHAROPINE DEHYDROGENASE-LIKE OXIDOREDUCTASE"/>
    <property type="match status" value="1"/>
</dbReference>
<evidence type="ECO:0000259" key="2">
    <source>
        <dbReference type="Pfam" id="PF03435"/>
    </source>
</evidence>
<dbReference type="EMBL" id="CAJOBE010000223">
    <property type="protein sequence ID" value="CAF3599679.1"/>
    <property type="molecule type" value="Genomic_DNA"/>
</dbReference>
<dbReference type="SUPFAM" id="SSF51735">
    <property type="entry name" value="NAD(P)-binding Rossmann-fold domains"/>
    <property type="match status" value="1"/>
</dbReference>
<dbReference type="AlphaFoldDB" id="A0A818N2U5"/>
<accession>A0A818N2U5</accession>
<evidence type="ECO:0000313" key="4">
    <source>
        <dbReference type="EMBL" id="CAF3599679.1"/>
    </source>
</evidence>
<evidence type="ECO:0000313" key="5">
    <source>
        <dbReference type="Proteomes" id="UP000663874"/>
    </source>
</evidence>
<dbReference type="Gene3D" id="3.40.50.720">
    <property type="entry name" value="NAD(P)-binding Rossmann-like Domain"/>
    <property type="match status" value="1"/>
</dbReference>
<dbReference type="InterPro" id="IPR036291">
    <property type="entry name" value="NAD(P)-bd_dom_sf"/>
</dbReference>
<dbReference type="InterPro" id="IPR051276">
    <property type="entry name" value="Saccharopine_DH-like_oxidrdct"/>
</dbReference>
<dbReference type="GO" id="GO:0009247">
    <property type="term" value="P:glycolipid biosynthetic process"/>
    <property type="evidence" value="ECO:0007669"/>
    <property type="project" value="TreeGrafter"/>
</dbReference>
<evidence type="ECO:0000313" key="3">
    <source>
        <dbReference type="EMBL" id="CAF1082026.1"/>
    </source>
</evidence>
<proteinExistence type="inferred from homology"/>
<dbReference type="Proteomes" id="UP000663889">
    <property type="component" value="Unassembled WGS sequence"/>
</dbReference>
<dbReference type="PANTHER" id="PTHR12286:SF5">
    <property type="entry name" value="SACCHAROPINE DEHYDROGENASE-LIKE OXIDOREDUCTASE"/>
    <property type="match status" value="1"/>
</dbReference>
<dbReference type="GO" id="GO:0005886">
    <property type="term" value="C:plasma membrane"/>
    <property type="evidence" value="ECO:0007669"/>
    <property type="project" value="TreeGrafter"/>
</dbReference>